<proteinExistence type="predicted"/>
<keyword evidence="1" id="KW-0472">Membrane</keyword>
<feature type="transmembrane region" description="Helical" evidence="1">
    <location>
        <begin position="72"/>
        <end position="91"/>
    </location>
</feature>
<gene>
    <name evidence="2" type="ORF">GCM10009098_05440</name>
</gene>
<accession>A0ABN1DDH2</accession>
<keyword evidence="3" id="KW-1185">Reference proteome</keyword>
<dbReference type="EMBL" id="BAAAEO010000001">
    <property type="protein sequence ID" value="GAA0540778.1"/>
    <property type="molecule type" value="Genomic_DNA"/>
</dbReference>
<keyword evidence="1" id="KW-0812">Transmembrane</keyword>
<name>A0ABN1DDH2_9GAMM</name>
<keyword evidence="1" id="KW-1133">Transmembrane helix</keyword>
<reference evidence="2 3" key="1">
    <citation type="journal article" date="2019" name="Int. J. Syst. Evol. Microbiol.">
        <title>The Global Catalogue of Microorganisms (GCM) 10K type strain sequencing project: providing services to taxonomists for standard genome sequencing and annotation.</title>
        <authorList>
            <consortium name="The Broad Institute Genomics Platform"/>
            <consortium name="The Broad Institute Genome Sequencing Center for Infectious Disease"/>
            <person name="Wu L."/>
            <person name="Ma J."/>
        </authorList>
    </citation>
    <scope>NUCLEOTIDE SEQUENCE [LARGE SCALE GENOMIC DNA]</scope>
    <source>
        <strain evidence="2 3">JCM 14331</strain>
    </source>
</reference>
<sequence>MDNLTPMPELSPKHYLLLLTLFVLVSSCEPIISWFFPILTGNIWLTVLPPVAGLYQLMLLFRSLGVIQLPNAAYYSAVLAPLSVLSFYQFVLQ</sequence>
<feature type="transmembrane region" description="Helical" evidence="1">
    <location>
        <begin position="38"/>
        <end position="60"/>
    </location>
</feature>
<protein>
    <submittedName>
        <fullName evidence="2">Uncharacterized protein</fullName>
    </submittedName>
</protein>
<evidence type="ECO:0000256" key="1">
    <source>
        <dbReference type="SAM" id="Phobius"/>
    </source>
</evidence>
<dbReference type="RefSeq" id="WP_226765578.1">
    <property type="nucleotide sequence ID" value="NZ_BAAAEO010000001.1"/>
</dbReference>
<evidence type="ECO:0000313" key="3">
    <source>
        <dbReference type="Proteomes" id="UP001501169"/>
    </source>
</evidence>
<dbReference type="Proteomes" id="UP001501169">
    <property type="component" value="Unassembled WGS sequence"/>
</dbReference>
<organism evidence="2 3">
    <name type="scientific">Rheinheimera aquimaris</name>
    <dbReference type="NCBI Taxonomy" id="412437"/>
    <lineage>
        <taxon>Bacteria</taxon>
        <taxon>Pseudomonadati</taxon>
        <taxon>Pseudomonadota</taxon>
        <taxon>Gammaproteobacteria</taxon>
        <taxon>Chromatiales</taxon>
        <taxon>Chromatiaceae</taxon>
        <taxon>Rheinheimera</taxon>
    </lineage>
</organism>
<evidence type="ECO:0000313" key="2">
    <source>
        <dbReference type="EMBL" id="GAA0540778.1"/>
    </source>
</evidence>
<comment type="caution">
    <text evidence="2">The sequence shown here is derived from an EMBL/GenBank/DDBJ whole genome shotgun (WGS) entry which is preliminary data.</text>
</comment>